<accession>A0A4C1UYN7</accession>
<evidence type="ECO:0000313" key="2">
    <source>
        <dbReference type="Proteomes" id="UP000299102"/>
    </source>
</evidence>
<proteinExistence type="predicted"/>
<dbReference type="EMBL" id="BGZK01000241">
    <property type="protein sequence ID" value="GBP31127.1"/>
    <property type="molecule type" value="Genomic_DNA"/>
</dbReference>
<gene>
    <name evidence="1" type="ORF">EVAR_77424_1</name>
</gene>
<comment type="caution">
    <text evidence="1">The sequence shown here is derived from an EMBL/GenBank/DDBJ whole genome shotgun (WGS) entry which is preliminary data.</text>
</comment>
<dbReference type="Proteomes" id="UP000299102">
    <property type="component" value="Unassembled WGS sequence"/>
</dbReference>
<reference evidence="1 2" key="1">
    <citation type="journal article" date="2019" name="Commun. Biol.">
        <title>The bagworm genome reveals a unique fibroin gene that provides high tensile strength.</title>
        <authorList>
            <person name="Kono N."/>
            <person name="Nakamura H."/>
            <person name="Ohtoshi R."/>
            <person name="Tomita M."/>
            <person name="Numata K."/>
            <person name="Arakawa K."/>
        </authorList>
    </citation>
    <scope>NUCLEOTIDE SEQUENCE [LARGE SCALE GENOMIC DNA]</scope>
</reference>
<evidence type="ECO:0000313" key="1">
    <source>
        <dbReference type="EMBL" id="GBP31127.1"/>
    </source>
</evidence>
<dbReference type="AlphaFoldDB" id="A0A4C1UYN7"/>
<organism evidence="1 2">
    <name type="scientific">Eumeta variegata</name>
    <name type="common">Bagworm moth</name>
    <name type="synonym">Eumeta japonica</name>
    <dbReference type="NCBI Taxonomy" id="151549"/>
    <lineage>
        <taxon>Eukaryota</taxon>
        <taxon>Metazoa</taxon>
        <taxon>Ecdysozoa</taxon>
        <taxon>Arthropoda</taxon>
        <taxon>Hexapoda</taxon>
        <taxon>Insecta</taxon>
        <taxon>Pterygota</taxon>
        <taxon>Neoptera</taxon>
        <taxon>Endopterygota</taxon>
        <taxon>Lepidoptera</taxon>
        <taxon>Glossata</taxon>
        <taxon>Ditrysia</taxon>
        <taxon>Tineoidea</taxon>
        <taxon>Psychidae</taxon>
        <taxon>Oiketicinae</taxon>
        <taxon>Eumeta</taxon>
    </lineage>
</organism>
<name>A0A4C1UYN7_EUMVA</name>
<sequence>MIHGRRRGRGVRVLAADGAGDRSEAPPSVGGAVSSGCLLRFQVSTATRHDGYLPRRYDIGDLGITRVGCGDGLQKETDLRSAAAVPARAGAAALPAHRHAHPLLVPPSPPPPRIWIPTRHKIC</sequence>
<protein>
    <submittedName>
        <fullName evidence="1">Uncharacterized protein</fullName>
    </submittedName>
</protein>
<keyword evidence="2" id="KW-1185">Reference proteome</keyword>